<dbReference type="EMBL" id="CP073078">
    <property type="protein sequence ID" value="QUD89626.1"/>
    <property type="molecule type" value="Genomic_DNA"/>
</dbReference>
<evidence type="ECO:0000259" key="1">
    <source>
        <dbReference type="PROSITE" id="PS51186"/>
    </source>
</evidence>
<dbReference type="RefSeq" id="WP_211939678.1">
    <property type="nucleotide sequence ID" value="NZ_CP073078.1"/>
</dbReference>
<reference evidence="2" key="1">
    <citation type="submission" date="2021-04" db="EMBL/GenBank/DDBJ databases">
        <title>The complete genome sequence of Caulobacter sp. S6.</title>
        <authorList>
            <person name="Tang Y."/>
            <person name="Ouyang W."/>
            <person name="Liu Q."/>
            <person name="Huang B."/>
            <person name="Guo Z."/>
            <person name="Lei P."/>
        </authorList>
    </citation>
    <scope>NUCLEOTIDE SEQUENCE</scope>
    <source>
        <strain evidence="2">S6</strain>
    </source>
</reference>
<organism evidence="2 3">
    <name type="scientific">Phenylobacterium montanum</name>
    <dbReference type="NCBI Taxonomy" id="2823693"/>
    <lineage>
        <taxon>Bacteria</taxon>
        <taxon>Pseudomonadati</taxon>
        <taxon>Pseudomonadota</taxon>
        <taxon>Alphaproteobacteria</taxon>
        <taxon>Caulobacterales</taxon>
        <taxon>Caulobacteraceae</taxon>
        <taxon>Phenylobacterium</taxon>
    </lineage>
</organism>
<dbReference type="InterPro" id="IPR000182">
    <property type="entry name" value="GNAT_dom"/>
</dbReference>
<dbReference type="GO" id="GO:0016747">
    <property type="term" value="F:acyltransferase activity, transferring groups other than amino-acyl groups"/>
    <property type="evidence" value="ECO:0007669"/>
    <property type="project" value="InterPro"/>
</dbReference>
<keyword evidence="2" id="KW-0012">Acyltransferase</keyword>
<dbReference type="Pfam" id="PF08445">
    <property type="entry name" value="FR47"/>
    <property type="match status" value="1"/>
</dbReference>
<dbReference type="InterPro" id="IPR013653">
    <property type="entry name" value="GCN5-like_dom"/>
</dbReference>
<keyword evidence="3" id="KW-1185">Reference proteome</keyword>
<evidence type="ECO:0000313" key="3">
    <source>
        <dbReference type="Proteomes" id="UP000676409"/>
    </source>
</evidence>
<dbReference type="Proteomes" id="UP000676409">
    <property type="component" value="Chromosome"/>
</dbReference>
<dbReference type="Gene3D" id="3.40.630.30">
    <property type="match status" value="1"/>
</dbReference>
<evidence type="ECO:0000313" key="2">
    <source>
        <dbReference type="EMBL" id="QUD89626.1"/>
    </source>
</evidence>
<dbReference type="KEGG" id="caul:KCG34_07060"/>
<accession>A0A975IXP3</accession>
<gene>
    <name evidence="2" type="ORF">KCG34_07060</name>
</gene>
<dbReference type="PROSITE" id="PS51186">
    <property type="entry name" value="GNAT"/>
    <property type="match status" value="1"/>
</dbReference>
<dbReference type="AlphaFoldDB" id="A0A975IXP3"/>
<dbReference type="SUPFAM" id="SSF55729">
    <property type="entry name" value="Acyl-CoA N-acyltransferases (Nat)"/>
    <property type="match status" value="1"/>
</dbReference>
<keyword evidence="2" id="KW-0808">Transferase</keyword>
<dbReference type="EC" id="2.3.1.-" evidence="2"/>
<dbReference type="InterPro" id="IPR016181">
    <property type="entry name" value="Acyl_CoA_acyltransferase"/>
</dbReference>
<sequence length="225" mass="24375">MSHPLDRPVWASLTTRQKPLSQGDDRARRFSAEYGSFAAAADVSPECLAALADLPRDAAGLFLVEAEERPVPPGMAVGFQAQCCQFLADDVAAHEPDFEVLTLGDADAPEMLELALMTRPGPFSTATHRLGRFIGVREGGRLVAMAGERMQPDGFCEVSGVCTHPDHRGRGYAKILSSIVGRRILARGEIPFLHAYETNAGAIRLYEDLGFRLRATLTVTILQPA</sequence>
<feature type="domain" description="N-acetyltransferase" evidence="1">
    <location>
        <begin position="98"/>
        <end position="225"/>
    </location>
</feature>
<protein>
    <submittedName>
        <fullName evidence="2">GNAT family N-acetyltransferase</fullName>
        <ecNumber evidence="2">2.3.1.-</ecNumber>
    </submittedName>
</protein>
<name>A0A975IXP3_9CAUL</name>
<proteinExistence type="predicted"/>
<dbReference type="CDD" id="cd04301">
    <property type="entry name" value="NAT_SF"/>
    <property type="match status" value="1"/>
</dbReference>